<dbReference type="PRINTS" id="PR01299">
    <property type="entry name" value="PYOCIN"/>
</dbReference>
<evidence type="ECO:0000313" key="5">
    <source>
        <dbReference type="Proteomes" id="UP000251584"/>
    </source>
</evidence>
<feature type="compositionally biased region" description="Basic and acidic residues" evidence="3">
    <location>
        <begin position="93"/>
        <end position="103"/>
    </location>
</feature>
<dbReference type="Pfam" id="PF01320">
    <property type="entry name" value="Colicin_Pyocin"/>
    <property type="match status" value="1"/>
</dbReference>
<accession>A0A2X2UXJ0</accession>
<protein>
    <submittedName>
        <fullName evidence="4">Microcin-E2 immunity protein</fullName>
    </submittedName>
</protein>
<dbReference type="EMBL" id="UAVY01000001">
    <property type="protein sequence ID" value="SQB20988.1"/>
    <property type="molecule type" value="Genomic_DNA"/>
</dbReference>
<dbReference type="GO" id="GO:0030153">
    <property type="term" value="P:bacteriocin immunity"/>
    <property type="evidence" value="ECO:0007669"/>
    <property type="project" value="UniProtKB-KW"/>
</dbReference>
<dbReference type="GO" id="GO:0015643">
    <property type="term" value="F:toxic substance binding"/>
    <property type="evidence" value="ECO:0007669"/>
    <property type="project" value="InterPro"/>
</dbReference>
<dbReference type="InterPro" id="IPR035900">
    <property type="entry name" value="Colicin_E_sf"/>
</dbReference>
<dbReference type="SUPFAM" id="SSF47345">
    <property type="entry name" value="Colicin E immunity proteins"/>
    <property type="match status" value="1"/>
</dbReference>
<dbReference type="CDD" id="cd16363">
    <property type="entry name" value="Col_Im_like"/>
    <property type="match status" value="1"/>
</dbReference>
<evidence type="ECO:0000256" key="3">
    <source>
        <dbReference type="SAM" id="MobiDB-lite"/>
    </source>
</evidence>
<dbReference type="AlphaFoldDB" id="A0A2X2UXJ0"/>
<organism evidence="4 5">
    <name type="scientific">Citrobacter koseri</name>
    <name type="common">Citrobacter diversus</name>
    <dbReference type="NCBI Taxonomy" id="545"/>
    <lineage>
        <taxon>Bacteria</taxon>
        <taxon>Pseudomonadati</taxon>
        <taxon>Pseudomonadota</taxon>
        <taxon>Gammaproteobacteria</taxon>
        <taxon>Enterobacterales</taxon>
        <taxon>Enterobacteriaceae</taxon>
        <taxon>Citrobacter</taxon>
    </lineage>
</organism>
<proteinExistence type="inferred from homology"/>
<dbReference type="Proteomes" id="UP000251584">
    <property type="component" value="Unassembled WGS sequence"/>
</dbReference>
<dbReference type="InterPro" id="IPR000290">
    <property type="entry name" value="Colicin_pyocin"/>
</dbReference>
<keyword evidence="2" id="KW-0079">Bacteriocin immunity</keyword>
<gene>
    <name evidence="4" type="primary">imm_2</name>
    <name evidence="4" type="ORF">NCTC10786_00475</name>
</gene>
<sequence>MIHFKQKLEDYTESEFIKFLNEFFENPGNLKGREFESHSNRLVKHFDKIVDHPEGNGLIFYPPDDREDSPQGIIGEIKRWRKSQGLPPFNHRKNSDTNLRKFK</sequence>
<name>A0A2X2UXJ0_CITKO</name>
<evidence type="ECO:0000256" key="1">
    <source>
        <dbReference type="ARBA" id="ARBA00009346"/>
    </source>
</evidence>
<dbReference type="Gene3D" id="1.10.1200.20">
    <property type="entry name" value="Colicin E immunity protein"/>
    <property type="match status" value="1"/>
</dbReference>
<evidence type="ECO:0000313" key="4">
    <source>
        <dbReference type="EMBL" id="SQB20988.1"/>
    </source>
</evidence>
<evidence type="ECO:0000256" key="2">
    <source>
        <dbReference type="ARBA" id="ARBA00023025"/>
    </source>
</evidence>
<comment type="similarity">
    <text evidence="1">Belongs to the colicins ColE2/ColE8/ColE9 and pyocins S1/S2 family.</text>
</comment>
<reference evidence="4 5" key="1">
    <citation type="submission" date="2018-06" db="EMBL/GenBank/DDBJ databases">
        <authorList>
            <consortium name="Pathogen Informatics"/>
            <person name="Doyle S."/>
        </authorList>
    </citation>
    <scope>NUCLEOTIDE SEQUENCE [LARGE SCALE GENOMIC DNA]</scope>
    <source>
        <strain evidence="4 5">NCTC10786</strain>
    </source>
</reference>
<feature type="region of interest" description="Disordered" evidence="3">
    <location>
        <begin position="84"/>
        <end position="103"/>
    </location>
</feature>